<keyword evidence="1" id="KW-1133">Transmembrane helix</keyword>
<feature type="transmembrane region" description="Helical" evidence="1">
    <location>
        <begin position="50"/>
        <end position="69"/>
    </location>
</feature>
<gene>
    <name evidence="2" type="ORF">IV80_GL000727</name>
</gene>
<keyword evidence="3" id="KW-1185">Reference proteome</keyword>
<feature type="transmembrane region" description="Helical" evidence="1">
    <location>
        <begin position="18"/>
        <end position="38"/>
    </location>
</feature>
<protein>
    <recommendedName>
        <fullName evidence="4">DUF3290 domain-containing protein</fullName>
    </recommendedName>
</protein>
<dbReference type="RefSeq" id="WP_057748837.1">
    <property type="nucleotide sequence ID" value="NZ_BJVH01000003.1"/>
</dbReference>
<dbReference type="EMBL" id="JQBR01000002">
    <property type="protein sequence ID" value="KRN67194.1"/>
    <property type="molecule type" value="Genomic_DNA"/>
</dbReference>
<accession>A0A0R2IZ67</accession>
<dbReference type="PATRIC" id="fig|319652.3.peg.734"/>
<dbReference type="AlphaFoldDB" id="A0A0R2IZ67"/>
<evidence type="ECO:0008006" key="4">
    <source>
        <dbReference type="Google" id="ProtNLM"/>
    </source>
</evidence>
<name>A0A0R2IZ67_9LACO</name>
<reference evidence="2 3" key="1">
    <citation type="journal article" date="2015" name="Genome Announc.">
        <title>Expanding the biotechnology potential of lactobacilli through comparative genomics of 213 strains and associated genera.</title>
        <authorList>
            <person name="Sun Z."/>
            <person name="Harris H.M."/>
            <person name="McCann A."/>
            <person name="Guo C."/>
            <person name="Argimon S."/>
            <person name="Zhang W."/>
            <person name="Yang X."/>
            <person name="Jeffery I.B."/>
            <person name="Cooney J.C."/>
            <person name="Kagawa T.F."/>
            <person name="Liu W."/>
            <person name="Song Y."/>
            <person name="Salvetti E."/>
            <person name="Wrobel A."/>
            <person name="Rasinkangas P."/>
            <person name="Parkhill J."/>
            <person name="Rea M.C."/>
            <person name="O'Sullivan O."/>
            <person name="Ritari J."/>
            <person name="Douillard F.P."/>
            <person name="Paul Ross R."/>
            <person name="Yang R."/>
            <person name="Briner A.E."/>
            <person name="Felis G.E."/>
            <person name="de Vos W.M."/>
            <person name="Barrangou R."/>
            <person name="Klaenhammer T.R."/>
            <person name="Caufield P.W."/>
            <person name="Cui Y."/>
            <person name="Zhang H."/>
            <person name="O'Toole P.W."/>
        </authorList>
    </citation>
    <scope>NUCLEOTIDE SEQUENCE [LARGE SCALE GENOMIC DNA]</scope>
    <source>
        <strain evidence="2 3">DSM 17757</strain>
    </source>
</reference>
<keyword evidence="1" id="KW-0812">Transmembrane</keyword>
<evidence type="ECO:0000313" key="3">
    <source>
        <dbReference type="Proteomes" id="UP000051568"/>
    </source>
</evidence>
<dbReference type="Pfam" id="PF11694">
    <property type="entry name" value="DUF3290"/>
    <property type="match status" value="1"/>
</dbReference>
<dbReference type="OrthoDB" id="3232508at2"/>
<keyword evidence="1" id="KW-0472">Membrane</keyword>
<dbReference type="Proteomes" id="UP000051568">
    <property type="component" value="Unassembled WGS sequence"/>
</dbReference>
<evidence type="ECO:0000256" key="1">
    <source>
        <dbReference type="SAM" id="Phobius"/>
    </source>
</evidence>
<proteinExistence type="predicted"/>
<sequence length="145" mass="17196">MTFYSYSQLLTQNNRLLLWRYGILVVLSLIAVLMLILFLRHRNDGKYRDLLIIFVLSACLVGGIQFSNYQRYQTSLNQNAQIIRFLQTVSRKKDVSLKKLKTNKTVLTDKMILKMNHHYYQVNFDSDFSSYYLQRTQLIGDQEVK</sequence>
<dbReference type="InterPro" id="IPR021707">
    <property type="entry name" value="DUF3290"/>
</dbReference>
<comment type="caution">
    <text evidence="2">The sequence shown here is derived from an EMBL/GenBank/DDBJ whole genome shotgun (WGS) entry which is preliminary data.</text>
</comment>
<evidence type="ECO:0000313" key="2">
    <source>
        <dbReference type="EMBL" id="KRN67194.1"/>
    </source>
</evidence>
<dbReference type="STRING" id="319652.IV80_GL000727"/>
<organism evidence="2 3">
    <name type="scientific">Pediococcus cellicola</name>
    <dbReference type="NCBI Taxonomy" id="319652"/>
    <lineage>
        <taxon>Bacteria</taxon>
        <taxon>Bacillati</taxon>
        <taxon>Bacillota</taxon>
        <taxon>Bacilli</taxon>
        <taxon>Lactobacillales</taxon>
        <taxon>Lactobacillaceae</taxon>
        <taxon>Pediococcus</taxon>
    </lineage>
</organism>